<name>K9VC95_9CYAN</name>
<dbReference type="HOGENOM" id="CLU_3046044_0_0_3"/>
<gene>
    <name evidence="1" type="ORF">Osc7112_0465</name>
</gene>
<organism evidence="1 2">
    <name type="scientific">Phormidium nigroviride PCC 7112</name>
    <dbReference type="NCBI Taxonomy" id="179408"/>
    <lineage>
        <taxon>Bacteria</taxon>
        <taxon>Bacillati</taxon>
        <taxon>Cyanobacteriota</taxon>
        <taxon>Cyanophyceae</taxon>
        <taxon>Oscillatoriophycideae</taxon>
        <taxon>Oscillatoriales</taxon>
        <taxon>Oscillatoriaceae</taxon>
        <taxon>Phormidium</taxon>
    </lineage>
</organism>
<reference evidence="1 2" key="1">
    <citation type="submission" date="2012-05" db="EMBL/GenBank/DDBJ databases">
        <title>Finished chromosome of genome of Oscillatoria sp. PCC 7112.</title>
        <authorList>
            <consortium name="US DOE Joint Genome Institute"/>
            <person name="Gugger M."/>
            <person name="Coursin T."/>
            <person name="Rippka R."/>
            <person name="Tandeau De Marsac N."/>
            <person name="Huntemann M."/>
            <person name="Wei C.-L."/>
            <person name="Han J."/>
            <person name="Detter J.C."/>
            <person name="Han C."/>
            <person name="Tapia R."/>
            <person name="Davenport K."/>
            <person name="Daligault H."/>
            <person name="Erkkila T."/>
            <person name="Gu W."/>
            <person name="Munk A.C.C."/>
            <person name="Teshima H."/>
            <person name="Xu Y."/>
            <person name="Chain P."/>
            <person name="Chen A."/>
            <person name="Krypides N."/>
            <person name="Mavromatis K."/>
            <person name="Markowitz V."/>
            <person name="Szeto E."/>
            <person name="Ivanova N."/>
            <person name="Mikhailova N."/>
            <person name="Ovchinnikova G."/>
            <person name="Pagani I."/>
            <person name="Pati A."/>
            <person name="Goodwin L."/>
            <person name="Peters L."/>
            <person name="Pitluck S."/>
            <person name="Woyke T."/>
            <person name="Kerfeld C."/>
        </authorList>
    </citation>
    <scope>NUCLEOTIDE SEQUENCE [LARGE SCALE GENOMIC DNA]</scope>
    <source>
        <strain evidence="1 2">PCC 7112</strain>
    </source>
</reference>
<dbReference type="EMBL" id="CP003614">
    <property type="protein sequence ID" value="AFZ05072.1"/>
    <property type="molecule type" value="Genomic_DNA"/>
</dbReference>
<evidence type="ECO:0000313" key="2">
    <source>
        <dbReference type="Proteomes" id="UP000010478"/>
    </source>
</evidence>
<sequence>MGNGEWRMGHWALGIGDREVVIKNWLFVIIETTNYQLLTTNYAPCPMPHARFPS</sequence>
<evidence type="ECO:0000313" key="1">
    <source>
        <dbReference type="EMBL" id="AFZ05072.1"/>
    </source>
</evidence>
<dbReference type="AlphaFoldDB" id="K9VC95"/>
<dbReference type="Proteomes" id="UP000010478">
    <property type="component" value="Chromosome"/>
</dbReference>
<keyword evidence="2" id="KW-1185">Reference proteome</keyword>
<protein>
    <submittedName>
        <fullName evidence="1">Uncharacterized protein</fullName>
    </submittedName>
</protein>
<proteinExistence type="predicted"/>
<dbReference type="KEGG" id="oni:Osc7112_0465"/>
<accession>K9VC95</accession>